<dbReference type="EMBL" id="AWUE01016250">
    <property type="protein sequence ID" value="OMO93621.1"/>
    <property type="molecule type" value="Genomic_DNA"/>
</dbReference>
<dbReference type="AlphaFoldDB" id="A0A1R3JFQ7"/>
<dbReference type="OrthoDB" id="1679068at2759"/>
<accession>A0A1R3JFQ7</accession>
<evidence type="ECO:0000313" key="4">
    <source>
        <dbReference type="Proteomes" id="UP000187203"/>
    </source>
</evidence>
<dbReference type="Proteomes" id="UP000187203">
    <property type="component" value="Unassembled WGS sequence"/>
</dbReference>
<protein>
    <recommendedName>
        <fullName evidence="5">Aminotransferase-like plant mobile domain-containing protein</fullName>
    </recommendedName>
</protein>
<evidence type="ECO:0000256" key="1">
    <source>
        <dbReference type="SAM" id="Coils"/>
    </source>
</evidence>
<evidence type="ECO:0008006" key="5">
    <source>
        <dbReference type="Google" id="ProtNLM"/>
    </source>
</evidence>
<evidence type="ECO:0000313" key="3">
    <source>
        <dbReference type="EMBL" id="OMO93621.1"/>
    </source>
</evidence>
<keyword evidence="4" id="KW-1185">Reference proteome</keyword>
<feature type="compositionally biased region" description="Polar residues" evidence="2">
    <location>
        <begin position="362"/>
        <end position="379"/>
    </location>
</feature>
<feature type="region of interest" description="Disordered" evidence="2">
    <location>
        <begin position="1"/>
        <end position="24"/>
    </location>
</feature>
<evidence type="ECO:0000256" key="2">
    <source>
        <dbReference type="SAM" id="MobiDB-lite"/>
    </source>
</evidence>
<reference evidence="4" key="1">
    <citation type="submission" date="2013-09" db="EMBL/GenBank/DDBJ databases">
        <title>Corchorus olitorius genome sequencing.</title>
        <authorList>
            <person name="Alam M."/>
            <person name="Haque M.S."/>
            <person name="Islam M.S."/>
            <person name="Emdad E.M."/>
            <person name="Islam M.M."/>
            <person name="Ahmed B."/>
            <person name="Halim A."/>
            <person name="Hossen Q.M.M."/>
            <person name="Hossain M.Z."/>
            <person name="Ahmed R."/>
            <person name="Khan M.M."/>
            <person name="Islam R."/>
            <person name="Rashid M.M."/>
            <person name="Khan S.A."/>
            <person name="Rahman M.S."/>
            <person name="Alam M."/>
            <person name="Yahiya A.S."/>
            <person name="Khan M.S."/>
            <person name="Azam M.S."/>
            <person name="Haque T."/>
            <person name="Lashkar M.Z.H."/>
            <person name="Akhand A.I."/>
            <person name="Morshed G."/>
            <person name="Roy S."/>
            <person name="Uddin K.S."/>
            <person name="Rabeya T."/>
            <person name="Hossain A.S."/>
            <person name="Chowdhury A."/>
            <person name="Snigdha A.R."/>
            <person name="Mortoza M.S."/>
            <person name="Matin S.A."/>
            <person name="Hoque S.M.E."/>
            <person name="Islam M.K."/>
            <person name="Roy D.K."/>
            <person name="Haider R."/>
            <person name="Moosa M.M."/>
            <person name="Elias S.M."/>
            <person name="Hasan A.M."/>
            <person name="Jahan S."/>
            <person name="Shafiuddin M."/>
            <person name="Mahmood N."/>
            <person name="Shommy N.S."/>
        </authorList>
    </citation>
    <scope>NUCLEOTIDE SEQUENCE [LARGE SCALE GENOMIC DNA]</scope>
    <source>
        <strain evidence="4">cv. O-4</strain>
    </source>
</reference>
<feature type="compositionally biased region" description="Low complexity" evidence="2">
    <location>
        <begin position="380"/>
        <end position="402"/>
    </location>
</feature>
<feature type="coiled-coil region" evidence="1">
    <location>
        <begin position="629"/>
        <end position="663"/>
    </location>
</feature>
<gene>
    <name evidence="3" type="ORF">COLO4_16777</name>
</gene>
<sequence length="677" mass="74515">MVRTLGAGSPGFPPSKTNPSQIGKKQIRSKVVALPSCKKLRFSDVKTLVPTDWNDELISGNDSFWVNLNEYKKHDATPEQYEYEYIRTEAKGHEKRHHILAKSILKLCFEHGEFPLSRLKFGRPFEIKGWEEWTNLILKTPAYKSHLTNAGILDAQKGRPVRLNAWCKLFRDENAPADKFLNNTSIFEVMDKHNEFCTRPYVRPLGGFGSPDEYYSETGEGQAHENFRQWAYKCELPAVIETTKAAKSVVCSVERYLPYRVSRQFGFDQGAPPMPRLCSDIVSTAASEDTINDASEMSDSDSCNGDVYVTIENVEEVADDDYIDIVDYGSDGDSASNHLNDDAHTRSSSPVRGNLKDDGTPLTPSCSGFDLTTDNGILDSTSPTSAPRATTSPAPRATTSSSEHATGVATSLGTSLPALGVSLTADSIENAALRVLPSILGTVPARVLPPVPGTASASSTFSSPSSKTFGTVVTYPSMPPTATLPSPSPTFGTSMPLPITRRTMDNGNSGFAKFAPVKVNFHGFEVSAQYIAPLEEAYAKGGEFWSSSRLKSIRTGMFLEDIAATLLMAKTPQTLTRKELTSMLDTFEDVEQMGFKLDFLKELMERLKNVIAALEPNSEKELADIRVEMAELVSEEQKLQQGLEKITKRRVELQQRQKVLETAQDSIRVFKEGGPLI</sequence>
<feature type="region of interest" description="Disordered" evidence="2">
    <location>
        <begin position="333"/>
        <end position="406"/>
    </location>
</feature>
<keyword evidence="1" id="KW-0175">Coiled coil</keyword>
<proteinExistence type="predicted"/>
<comment type="caution">
    <text evidence="3">The sequence shown here is derived from an EMBL/GenBank/DDBJ whole genome shotgun (WGS) entry which is preliminary data.</text>
</comment>
<name>A0A1R3JFQ7_9ROSI</name>
<dbReference type="STRING" id="93759.A0A1R3JFQ7"/>
<organism evidence="3 4">
    <name type="scientific">Corchorus olitorius</name>
    <dbReference type="NCBI Taxonomy" id="93759"/>
    <lineage>
        <taxon>Eukaryota</taxon>
        <taxon>Viridiplantae</taxon>
        <taxon>Streptophyta</taxon>
        <taxon>Embryophyta</taxon>
        <taxon>Tracheophyta</taxon>
        <taxon>Spermatophyta</taxon>
        <taxon>Magnoliopsida</taxon>
        <taxon>eudicotyledons</taxon>
        <taxon>Gunneridae</taxon>
        <taxon>Pentapetalae</taxon>
        <taxon>rosids</taxon>
        <taxon>malvids</taxon>
        <taxon>Malvales</taxon>
        <taxon>Malvaceae</taxon>
        <taxon>Grewioideae</taxon>
        <taxon>Apeibeae</taxon>
        <taxon>Corchorus</taxon>
    </lineage>
</organism>